<dbReference type="Proteomes" id="UP000287651">
    <property type="component" value="Unassembled WGS sequence"/>
</dbReference>
<reference evidence="2 3" key="1">
    <citation type="journal article" date="2014" name="Agronomy (Basel)">
        <title>A Draft Genome Sequence for Ensete ventricosum, the Drought-Tolerant Tree Against Hunger.</title>
        <authorList>
            <person name="Harrison J."/>
            <person name="Moore K.A."/>
            <person name="Paszkiewicz K."/>
            <person name="Jones T."/>
            <person name="Grant M."/>
            <person name="Ambacheew D."/>
            <person name="Muzemil S."/>
            <person name="Studholme D.J."/>
        </authorList>
    </citation>
    <scope>NUCLEOTIDE SEQUENCE [LARGE SCALE GENOMIC DNA]</scope>
</reference>
<organism evidence="2 3">
    <name type="scientific">Ensete ventricosum</name>
    <name type="common">Abyssinian banana</name>
    <name type="synonym">Musa ensete</name>
    <dbReference type="NCBI Taxonomy" id="4639"/>
    <lineage>
        <taxon>Eukaryota</taxon>
        <taxon>Viridiplantae</taxon>
        <taxon>Streptophyta</taxon>
        <taxon>Embryophyta</taxon>
        <taxon>Tracheophyta</taxon>
        <taxon>Spermatophyta</taxon>
        <taxon>Magnoliopsida</taxon>
        <taxon>Liliopsida</taxon>
        <taxon>Zingiberales</taxon>
        <taxon>Musaceae</taxon>
        <taxon>Ensete</taxon>
    </lineage>
</organism>
<dbReference type="EMBL" id="AMZH03010373">
    <property type="protein sequence ID" value="RRT54870.1"/>
    <property type="molecule type" value="Genomic_DNA"/>
</dbReference>
<comment type="caution">
    <text evidence="2">The sequence shown here is derived from an EMBL/GenBank/DDBJ whole genome shotgun (WGS) entry which is preliminary data.</text>
</comment>
<proteinExistence type="predicted"/>
<accession>A0A426YSZ9</accession>
<evidence type="ECO:0000256" key="1">
    <source>
        <dbReference type="SAM" id="MobiDB-lite"/>
    </source>
</evidence>
<evidence type="ECO:0000313" key="2">
    <source>
        <dbReference type="EMBL" id="RRT54870.1"/>
    </source>
</evidence>
<protein>
    <submittedName>
        <fullName evidence="2">Uncharacterized protein</fullName>
    </submittedName>
</protein>
<feature type="compositionally biased region" description="Basic and acidic residues" evidence="1">
    <location>
        <begin position="48"/>
        <end position="59"/>
    </location>
</feature>
<evidence type="ECO:0000313" key="3">
    <source>
        <dbReference type="Proteomes" id="UP000287651"/>
    </source>
</evidence>
<sequence length="76" mass="8062">MSCMYGLGDSGNVAPPIAQPSAAMAFTVIPSPLFGSESASGLRSPASKRSDGEMTEKVDKRKARVLGEEEEEPTRF</sequence>
<dbReference type="AlphaFoldDB" id="A0A426YSZ9"/>
<feature type="region of interest" description="Disordered" evidence="1">
    <location>
        <begin position="35"/>
        <end position="76"/>
    </location>
</feature>
<gene>
    <name evidence="2" type="ORF">B296_00033440</name>
</gene>
<name>A0A426YSZ9_ENSVE</name>